<dbReference type="InterPro" id="IPR036390">
    <property type="entry name" value="WH_DNA-bd_sf"/>
</dbReference>
<dbReference type="SUPFAM" id="SSF46785">
    <property type="entry name" value="Winged helix' DNA-binding domain"/>
    <property type="match status" value="1"/>
</dbReference>
<keyword evidence="9" id="KW-1185">Reference proteome</keyword>
<evidence type="ECO:0000256" key="2">
    <source>
        <dbReference type="ARBA" id="ARBA00022499"/>
    </source>
</evidence>
<name>A0A068RHQ7_9FUNG</name>
<evidence type="ECO:0000256" key="3">
    <source>
        <dbReference type="ARBA" id="ARBA00022843"/>
    </source>
</evidence>
<dbReference type="FunFam" id="1.10.10.10:FF:000050">
    <property type="entry name" value="Cullin 4B"/>
    <property type="match status" value="1"/>
</dbReference>
<keyword evidence="2" id="KW-1017">Isopeptide bond</keyword>
<dbReference type="InterPro" id="IPR016159">
    <property type="entry name" value="Cullin_repeat-like_dom_sf"/>
</dbReference>
<dbReference type="PROSITE" id="PS50069">
    <property type="entry name" value="CULLIN_2"/>
    <property type="match status" value="1"/>
</dbReference>
<evidence type="ECO:0000256" key="1">
    <source>
        <dbReference type="ARBA" id="ARBA00006019"/>
    </source>
</evidence>
<dbReference type="VEuPathDB" id="FungiDB:LCOR_01241.1"/>
<dbReference type="STRING" id="1263082.A0A068RHQ7"/>
<dbReference type="InterPro" id="IPR036317">
    <property type="entry name" value="Cullin_homology_sf"/>
</dbReference>
<comment type="caution">
    <text evidence="8">The sequence shown here is derived from an EMBL/GenBank/DDBJ whole genome shotgun (WGS) entry which is preliminary data.</text>
</comment>
<dbReference type="InterPro" id="IPR045093">
    <property type="entry name" value="Cullin"/>
</dbReference>
<dbReference type="Pfam" id="PF00888">
    <property type="entry name" value="Cullin"/>
    <property type="match status" value="1"/>
</dbReference>
<dbReference type="FunFam" id="1.20.1310.10:FF:000002">
    <property type="entry name" value="cullin-3 isoform X1"/>
    <property type="match status" value="1"/>
</dbReference>
<dbReference type="Gene3D" id="1.20.1310.10">
    <property type="entry name" value="Cullin Repeats"/>
    <property type="match status" value="4"/>
</dbReference>
<dbReference type="GO" id="GO:0006511">
    <property type="term" value="P:ubiquitin-dependent protein catabolic process"/>
    <property type="evidence" value="ECO:0007669"/>
    <property type="project" value="InterPro"/>
</dbReference>
<reference evidence="8" key="1">
    <citation type="submission" date="2013-08" db="EMBL/GenBank/DDBJ databases">
        <title>Gene expansion shapes genome architecture in the human pathogen Lichtheimia corymbifera: an evolutionary genomics analysis in the ancient terrestrial Mucorales (Mucoromycotina).</title>
        <authorList>
            <person name="Schwartze V.U."/>
            <person name="Winter S."/>
            <person name="Shelest E."/>
            <person name="Marcet-Houben M."/>
            <person name="Horn F."/>
            <person name="Wehner S."/>
            <person name="Hoffmann K."/>
            <person name="Riege K."/>
            <person name="Sammeth M."/>
            <person name="Nowrousian M."/>
            <person name="Valiante V."/>
            <person name="Linde J."/>
            <person name="Jacobsen I.D."/>
            <person name="Marz M."/>
            <person name="Brakhage A.A."/>
            <person name="Gabaldon T."/>
            <person name="Bocker S."/>
            <person name="Voigt K."/>
        </authorList>
    </citation>
    <scope>NUCLEOTIDE SEQUENCE [LARGE SCALE GENOMIC DNA]</scope>
    <source>
        <strain evidence="8">FSU 9682</strain>
    </source>
</reference>
<evidence type="ECO:0000256" key="4">
    <source>
        <dbReference type="PROSITE-ProRule" id="PRU00330"/>
    </source>
</evidence>
<dbReference type="InterPro" id="IPR036388">
    <property type="entry name" value="WH-like_DNA-bd_sf"/>
</dbReference>
<dbReference type="InterPro" id="IPR016158">
    <property type="entry name" value="Cullin_homology"/>
</dbReference>
<dbReference type="InterPro" id="IPR059120">
    <property type="entry name" value="Cullin-like_AB"/>
</dbReference>
<evidence type="ECO:0000313" key="9">
    <source>
        <dbReference type="Proteomes" id="UP000027586"/>
    </source>
</evidence>
<dbReference type="SMART" id="SM00884">
    <property type="entry name" value="Cullin_Nedd8"/>
    <property type="match status" value="1"/>
</dbReference>
<dbReference type="AlphaFoldDB" id="A0A068RHQ7"/>
<evidence type="ECO:0000256" key="5">
    <source>
        <dbReference type="RuleBase" id="RU003829"/>
    </source>
</evidence>
<evidence type="ECO:0000259" key="7">
    <source>
        <dbReference type="PROSITE" id="PS50069"/>
    </source>
</evidence>
<comment type="similarity">
    <text evidence="1 4 5">Belongs to the cullin family.</text>
</comment>
<sequence length="808" mass="92470">MSMGEWKITKKRKASFSNTQSPFDSDHYSAGLAAKISREEQSSNASTTTTTATPMALDNAVRAITATRVLGTLRLRPAMQVAFHLKGPQSHWMRDPYLEQVWEQLRQVLSMIFQNKKPTTSLQCAYEACKLLCQNSKAQHVFDRLKTELSTHIQQSASMLSGLRGEKYHLMEVVSQQWQILCNELALIRNIFIELDRRYVIRETSFASIIDFGQHLFRESVMDCADISEPVIDGLVDMIERERNGESVDRKLLYCLTSMLSKLNMYTSHFEPALLHSTRDYYQKEASQLLDQMTATEFLLHVDMRIDQECSDRLKSYLDGSSKIPLMDIVITETIHKNIDRLLDKGFDAMMDHSEKKSLGIFYTAVSGKHRLSEDFGKLRSAFGSYIKRRGTKLIQDQGKDQNMISLILTFKRDIDTICAECFDNDAMFLYSIKESFETFINSRRSRPAELLARFMDAKLRAAAKKPDHDLDELIDRLFVIFRYIQEKDTFESFYKKHLSRRLLLGRNVSLDAENNIISKLKEECGAGFTKDLESMFTDMEISRDLAAGFKNFDDYPSSGDISFNVNILAQGTWPSYPACEVTLPTHMREYQRSFEKYYATKYKGRRLIWQNFLGSCTMKAYFPSGVKDLSVNLLQAAVLLLYNDACTLSYTDIIAATGMDAKELKRTLLSLTSGQHQLLLKKDDNEDDGTAASREISPLDTFIYNSEFISSSSRLKVSVPQADPSADDNRKGTPTKALLDQQHQIEAAIVRIMKTSKKLAHDELLHELIKQLGFSPEVADMKKRIESLIDRDYLGRDKDDVNVYLYK</sequence>
<evidence type="ECO:0000256" key="6">
    <source>
        <dbReference type="SAM" id="MobiDB-lite"/>
    </source>
</evidence>
<protein>
    <submittedName>
        <fullName evidence="8">Ubiquitin-protein cullin 4</fullName>
    </submittedName>
</protein>
<dbReference type="EMBL" id="CBTN010000003">
    <property type="protein sequence ID" value="CDH49499.1"/>
    <property type="molecule type" value="Genomic_DNA"/>
</dbReference>
<dbReference type="PANTHER" id="PTHR11932">
    <property type="entry name" value="CULLIN"/>
    <property type="match status" value="1"/>
</dbReference>
<dbReference type="SUPFAM" id="SSF75632">
    <property type="entry name" value="Cullin homology domain"/>
    <property type="match status" value="1"/>
</dbReference>
<evidence type="ECO:0000313" key="8">
    <source>
        <dbReference type="EMBL" id="CDH49499.1"/>
    </source>
</evidence>
<keyword evidence="3" id="KW-0832">Ubl conjugation</keyword>
<dbReference type="InterPro" id="IPR001373">
    <property type="entry name" value="Cullin_N"/>
</dbReference>
<accession>A0A068RHQ7</accession>
<organism evidence="8 9">
    <name type="scientific">Lichtheimia corymbifera JMRC:FSU:9682</name>
    <dbReference type="NCBI Taxonomy" id="1263082"/>
    <lineage>
        <taxon>Eukaryota</taxon>
        <taxon>Fungi</taxon>
        <taxon>Fungi incertae sedis</taxon>
        <taxon>Mucoromycota</taxon>
        <taxon>Mucoromycotina</taxon>
        <taxon>Mucoromycetes</taxon>
        <taxon>Mucorales</taxon>
        <taxon>Lichtheimiaceae</taxon>
        <taxon>Lichtheimia</taxon>
    </lineage>
</organism>
<gene>
    <name evidence="8" type="ORF">LCOR_01241.1</name>
</gene>
<dbReference type="Pfam" id="PF10557">
    <property type="entry name" value="Cullin_Nedd8"/>
    <property type="match status" value="1"/>
</dbReference>
<dbReference type="SMART" id="SM00182">
    <property type="entry name" value="CULLIN"/>
    <property type="match status" value="1"/>
</dbReference>
<dbReference type="GO" id="GO:0031625">
    <property type="term" value="F:ubiquitin protein ligase binding"/>
    <property type="evidence" value="ECO:0007669"/>
    <property type="project" value="InterPro"/>
</dbReference>
<dbReference type="Pfam" id="PF26557">
    <property type="entry name" value="Cullin_AB"/>
    <property type="match status" value="1"/>
</dbReference>
<dbReference type="FunFam" id="1.20.1310.10:FF:000001">
    <property type="entry name" value="Cullin 3"/>
    <property type="match status" value="1"/>
</dbReference>
<dbReference type="Gene3D" id="3.30.230.130">
    <property type="entry name" value="Cullin, Chain C, Domain 2"/>
    <property type="match status" value="1"/>
</dbReference>
<dbReference type="SUPFAM" id="SSF74788">
    <property type="entry name" value="Cullin repeat-like"/>
    <property type="match status" value="1"/>
</dbReference>
<dbReference type="InterPro" id="IPR019559">
    <property type="entry name" value="Cullin_neddylation_domain"/>
</dbReference>
<feature type="region of interest" description="Disordered" evidence="6">
    <location>
        <begin position="1"/>
        <end position="22"/>
    </location>
</feature>
<proteinExistence type="inferred from homology"/>
<dbReference type="Proteomes" id="UP000027586">
    <property type="component" value="Unassembled WGS sequence"/>
</dbReference>
<dbReference type="OrthoDB" id="27073at2759"/>
<feature type="domain" description="Cullin family profile" evidence="7">
    <location>
        <begin position="447"/>
        <end position="673"/>
    </location>
</feature>
<dbReference type="Gene3D" id="1.10.10.10">
    <property type="entry name" value="Winged helix-like DNA-binding domain superfamily/Winged helix DNA-binding domain"/>
    <property type="match status" value="1"/>
</dbReference>